<keyword evidence="3" id="KW-1185">Reference proteome</keyword>
<dbReference type="PANTHER" id="PTHR10438:SF468">
    <property type="entry name" value="THIOREDOXIN-1-RELATED"/>
    <property type="match status" value="1"/>
</dbReference>
<dbReference type="Gene3D" id="3.40.30.10">
    <property type="entry name" value="Glutaredoxin"/>
    <property type="match status" value="1"/>
</dbReference>
<evidence type="ECO:0000313" key="3">
    <source>
        <dbReference type="Proteomes" id="UP001057753"/>
    </source>
</evidence>
<dbReference type="InterPro" id="IPR013766">
    <property type="entry name" value="Thioredoxin_domain"/>
</dbReference>
<dbReference type="CDD" id="cd02947">
    <property type="entry name" value="TRX_family"/>
    <property type="match status" value="1"/>
</dbReference>
<organism evidence="2 3">
    <name type="scientific">Salipaludibacillus agaradhaerens</name>
    <name type="common">Bacillus agaradhaerens</name>
    <dbReference type="NCBI Taxonomy" id="76935"/>
    <lineage>
        <taxon>Bacteria</taxon>
        <taxon>Bacillati</taxon>
        <taxon>Bacillota</taxon>
        <taxon>Bacilli</taxon>
        <taxon>Bacillales</taxon>
        <taxon>Bacillaceae</taxon>
    </lineage>
</organism>
<protein>
    <submittedName>
        <fullName evidence="2">Thioredoxin family protein</fullName>
    </submittedName>
</protein>
<dbReference type="EMBL" id="JABXYM010000001">
    <property type="protein sequence ID" value="MCR6095480.1"/>
    <property type="molecule type" value="Genomic_DNA"/>
</dbReference>
<feature type="domain" description="Thioredoxin" evidence="1">
    <location>
        <begin position="1"/>
        <end position="105"/>
    </location>
</feature>
<dbReference type="PANTHER" id="PTHR10438">
    <property type="entry name" value="THIOREDOXIN"/>
    <property type="match status" value="1"/>
</dbReference>
<dbReference type="Proteomes" id="UP001057753">
    <property type="component" value="Unassembled WGS sequence"/>
</dbReference>
<proteinExistence type="predicted"/>
<dbReference type="InterPro" id="IPR050620">
    <property type="entry name" value="Thioredoxin_H-type-like"/>
</dbReference>
<dbReference type="AlphaFoldDB" id="A0A9Q4AZM6"/>
<gene>
    <name evidence="2" type="ORF">HXA33_02900</name>
</gene>
<dbReference type="RefSeq" id="WP_257820255.1">
    <property type="nucleotide sequence ID" value="NZ_JABXYM010000001.1"/>
</dbReference>
<dbReference type="PROSITE" id="PS51352">
    <property type="entry name" value="THIOREDOXIN_2"/>
    <property type="match status" value="1"/>
</dbReference>
<reference evidence="2" key="1">
    <citation type="submission" date="2020-06" db="EMBL/GenBank/DDBJ databases">
        <title>Insight into the genomes of haloalkaliphilic bacilli from Kenyan soda lakes.</title>
        <authorList>
            <person name="Mwirichia R."/>
            <person name="Villamizar G.C."/>
            <person name="Poehlein A."/>
            <person name="Mugweru J."/>
            <person name="Kipnyargis A."/>
            <person name="Kiplimo D."/>
            <person name="Orwa P."/>
            <person name="Daniel R."/>
        </authorList>
    </citation>
    <scope>NUCLEOTIDE SEQUENCE</scope>
    <source>
        <strain evidence="2">B1096_S55</strain>
    </source>
</reference>
<dbReference type="SUPFAM" id="SSF52833">
    <property type="entry name" value="Thioredoxin-like"/>
    <property type="match status" value="1"/>
</dbReference>
<evidence type="ECO:0000259" key="1">
    <source>
        <dbReference type="PROSITE" id="PS51352"/>
    </source>
</evidence>
<name>A0A9Q4AZM6_SALAG</name>
<dbReference type="Pfam" id="PF00085">
    <property type="entry name" value="Thioredoxin"/>
    <property type="match status" value="1"/>
</dbReference>
<sequence>MKELTSIEHYHDVISGEGTVLMFSAGWCPDCVVIEPALPELEEKHSDLAFYKVNRDDFIELCQELEVFGIPSFLVFKNGKEVHRFVSKDRKTKEEIDEFLSEAKEK</sequence>
<accession>A0A9Q4AZM6</accession>
<comment type="caution">
    <text evidence="2">The sequence shown here is derived from an EMBL/GenBank/DDBJ whole genome shotgun (WGS) entry which is preliminary data.</text>
</comment>
<dbReference type="InterPro" id="IPR036249">
    <property type="entry name" value="Thioredoxin-like_sf"/>
</dbReference>
<evidence type="ECO:0000313" key="2">
    <source>
        <dbReference type="EMBL" id="MCR6095480.1"/>
    </source>
</evidence>